<name>A0A8H6PST1_9EURO</name>
<dbReference type="EMBL" id="JACBAD010002109">
    <property type="protein sequence ID" value="KAF7115904.1"/>
    <property type="molecule type" value="Genomic_DNA"/>
</dbReference>
<evidence type="ECO:0000259" key="3">
    <source>
        <dbReference type="Pfam" id="PF00248"/>
    </source>
</evidence>
<sequence>MPLVVPSATPRVILGLMTFGPDESKGARITSLDDFNKCLDHLQQQGYNEVDTARVYVGGKQEAFTAQAKWKERGLTLATKWYPHTPGAHKPDVLRENLELSLKELQTDQVDIFYLHAADRSVPFDETLEAVNELHKEGKFVQLGLSNYTAFEVAEIVTLCNERGWVRPTVYQAMYNAITRNIETELIPACKRYGIDIVVYNPLAGGLFSGKYKTKDIPAEGRYSDKSSQMGAMYRQRYFKDATFDALRLIEPVAEKHGLTMPEIAFRWIRHHSALNMKDNGRDGIIIGVSSLAQLENNLKDIQKGPLPQEVVDVLDQAWLIAKPTAPNYWHLDLKYTYDTQAALFKPKPKV</sequence>
<dbReference type="PRINTS" id="PR00069">
    <property type="entry name" value="ALDKETRDTASE"/>
</dbReference>
<dbReference type="InterPro" id="IPR023210">
    <property type="entry name" value="NADP_OxRdtase_dom"/>
</dbReference>
<dbReference type="PANTHER" id="PTHR43364:SF4">
    <property type="entry name" value="NAD(P)-LINKED OXIDOREDUCTASE SUPERFAMILY PROTEIN"/>
    <property type="match status" value="1"/>
</dbReference>
<keyword evidence="1" id="KW-0560">Oxidoreductase</keyword>
<dbReference type="InterPro" id="IPR050523">
    <property type="entry name" value="AKR_Detox_Biosynth"/>
</dbReference>
<comment type="similarity">
    <text evidence="2">Belongs to the aldo/keto reductase family. Aldo/keto reductase 2 subfamily.</text>
</comment>
<evidence type="ECO:0000256" key="2">
    <source>
        <dbReference type="ARBA" id="ARBA00038157"/>
    </source>
</evidence>
<dbReference type="InterPro" id="IPR020471">
    <property type="entry name" value="AKR"/>
</dbReference>
<gene>
    <name evidence="4" type="ORF">CNMCM5793_003647</name>
    <name evidence="5" type="ORF">CNMCM6106_007206</name>
</gene>
<accession>A0A8H6PST1</accession>
<dbReference type="OrthoDB" id="2310150at2759"/>
<dbReference type="Proteomes" id="UP000662466">
    <property type="component" value="Unassembled WGS sequence"/>
</dbReference>
<evidence type="ECO:0000256" key="1">
    <source>
        <dbReference type="ARBA" id="ARBA00023002"/>
    </source>
</evidence>
<dbReference type="Pfam" id="PF00248">
    <property type="entry name" value="Aldo_ket_red"/>
    <property type="match status" value="1"/>
</dbReference>
<feature type="domain" description="NADP-dependent oxidoreductase" evidence="3">
    <location>
        <begin position="12"/>
        <end position="319"/>
    </location>
</feature>
<comment type="caution">
    <text evidence="5">The sequence shown here is derived from an EMBL/GenBank/DDBJ whole genome shotgun (WGS) entry which is preliminary data.</text>
</comment>
<evidence type="ECO:0000313" key="5">
    <source>
        <dbReference type="EMBL" id="KAF7159827.1"/>
    </source>
</evidence>
<dbReference type="CDD" id="cd19075">
    <property type="entry name" value="AKR_AKR7A1-5"/>
    <property type="match status" value="1"/>
</dbReference>
<dbReference type="GO" id="GO:0016491">
    <property type="term" value="F:oxidoreductase activity"/>
    <property type="evidence" value="ECO:0007669"/>
    <property type="project" value="UniProtKB-KW"/>
</dbReference>
<protein>
    <recommendedName>
        <fullName evidence="3">NADP-dependent oxidoreductase domain-containing protein</fullName>
    </recommendedName>
</protein>
<proteinExistence type="inferred from homology"/>
<evidence type="ECO:0000313" key="4">
    <source>
        <dbReference type="EMBL" id="KAF7115904.1"/>
    </source>
</evidence>
<evidence type="ECO:0000313" key="6">
    <source>
        <dbReference type="Proteomes" id="UP000630445"/>
    </source>
</evidence>
<dbReference type="SUPFAM" id="SSF51430">
    <property type="entry name" value="NAD(P)-linked oxidoreductase"/>
    <property type="match status" value="1"/>
</dbReference>
<organism evidence="5 7">
    <name type="scientific">Aspergillus hiratsukae</name>
    <dbReference type="NCBI Taxonomy" id="1194566"/>
    <lineage>
        <taxon>Eukaryota</taxon>
        <taxon>Fungi</taxon>
        <taxon>Dikarya</taxon>
        <taxon>Ascomycota</taxon>
        <taxon>Pezizomycotina</taxon>
        <taxon>Eurotiomycetes</taxon>
        <taxon>Eurotiomycetidae</taxon>
        <taxon>Eurotiales</taxon>
        <taxon>Aspergillaceae</taxon>
        <taxon>Aspergillus</taxon>
        <taxon>Aspergillus subgen. Fumigati</taxon>
    </lineage>
</organism>
<dbReference type="EMBL" id="JACBAF010002270">
    <property type="protein sequence ID" value="KAF7159827.1"/>
    <property type="molecule type" value="Genomic_DNA"/>
</dbReference>
<keyword evidence="6" id="KW-1185">Reference proteome</keyword>
<reference evidence="5" key="1">
    <citation type="submission" date="2020-06" db="EMBL/GenBank/DDBJ databases">
        <title>Draft genome sequences of strains closely related to Aspergillus parafelis and Aspergillus hiratsukae.</title>
        <authorList>
            <person name="Dos Santos R.A.C."/>
            <person name="Rivero-Menendez O."/>
            <person name="Steenwyk J.L."/>
            <person name="Mead M.E."/>
            <person name="Goldman G.H."/>
            <person name="Alastruey-Izquierdo A."/>
            <person name="Rokas A."/>
        </authorList>
    </citation>
    <scope>NUCLEOTIDE SEQUENCE</scope>
    <source>
        <strain evidence="4">CNM-CM5793</strain>
        <strain evidence="5">CNM-CM6106</strain>
    </source>
</reference>
<evidence type="ECO:0000313" key="7">
    <source>
        <dbReference type="Proteomes" id="UP000662466"/>
    </source>
</evidence>
<dbReference type="AlphaFoldDB" id="A0A8H6PST1"/>
<dbReference type="Gene3D" id="3.20.20.100">
    <property type="entry name" value="NADP-dependent oxidoreductase domain"/>
    <property type="match status" value="1"/>
</dbReference>
<dbReference type="PANTHER" id="PTHR43364">
    <property type="entry name" value="NADH-SPECIFIC METHYLGLYOXAL REDUCTASE-RELATED"/>
    <property type="match status" value="1"/>
</dbReference>
<dbReference type="InterPro" id="IPR036812">
    <property type="entry name" value="NAD(P)_OxRdtase_dom_sf"/>
</dbReference>
<dbReference type="Proteomes" id="UP000630445">
    <property type="component" value="Unassembled WGS sequence"/>
</dbReference>